<dbReference type="Pfam" id="PF00753">
    <property type="entry name" value="Lactamase_B"/>
    <property type="match status" value="1"/>
</dbReference>
<comment type="similarity">
    <text evidence="1">Belongs to the metallo-beta-lactamase superfamily.</text>
</comment>
<keyword evidence="4" id="KW-0862">Zinc</keyword>
<comment type="caution">
    <text evidence="6">The sequence shown here is derived from an EMBL/GenBank/DDBJ whole genome shotgun (WGS) entry which is preliminary data.</text>
</comment>
<dbReference type="Proteomes" id="UP001276300">
    <property type="component" value="Unassembled WGS sequence"/>
</dbReference>
<dbReference type="SUPFAM" id="SSF56281">
    <property type="entry name" value="Metallo-hydrolase/oxidoreductase"/>
    <property type="match status" value="1"/>
</dbReference>
<dbReference type="RefSeq" id="WP_318242271.1">
    <property type="nucleotide sequence ID" value="NZ_JAUEQX010000005.1"/>
</dbReference>
<accession>A0AAW9C5E5</accession>
<dbReference type="EMBL" id="JAUEQX010000005">
    <property type="protein sequence ID" value="MDW3776092.1"/>
    <property type="molecule type" value="Genomic_DNA"/>
</dbReference>
<feature type="domain" description="Metallo-beta-lactamase" evidence="5">
    <location>
        <begin position="52"/>
        <end position="254"/>
    </location>
</feature>
<evidence type="ECO:0000313" key="7">
    <source>
        <dbReference type="Proteomes" id="UP001276300"/>
    </source>
</evidence>
<proteinExistence type="inferred from homology"/>
<dbReference type="InterPro" id="IPR051013">
    <property type="entry name" value="MBL_superfamily_lactonases"/>
</dbReference>
<gene>
    <name evidence="6" type="ORF">QWU01_04600</name>
</gene>
<dbReference type="InterPro" id="IPR036866">
    <property type="entry name" value="RibonucZ/Hydroxyglut_hydro"/>
</dbReference>
<evidence type="ECO:0000256" key="4">
    <source>
        <dbReference type="ARBA" id="ARBA00022833"/>
    </source>
</evidence>
<dbReference type="Gene3D" id="3.60.15.10">
    <property type="entry name" value="Ribonuclease Z/Hydroxyacylglutathione hydrolase-like"/>
    <property type="match status" value="1"/>
</dbReference>
<evidence type="ECO:0000313" key="6">
    <source>
        <dbReference type="EMBL" id="MDW3776092.1"/>
    </source>
</evidence>
<organism evidence="6 7">
    <name type="scientific">Kluyvera cryocrescens</name>
    <name type="common">Kluyvera citrophila</name>
    <dbReference type="NCBI Taxonomy" id="580"/>
    <lineage>
        <taxon>Bacteria</taxon>
        <taxon>Pseudomonadati</taxon>
        <taxon>Pseudomonadota</taxon>
        <taxon>Gammaproteobacteria</taxon>
        <taxon>Enterobacterales</taxon>
        <taxon>Enterobacteriaceae</taxon>
        <taxon>Kluyvera</taxon>
    </lineage>
</organism>
<dbReference type="AlphaFoldDB" id="A0AAW9C5E5"/>
<dbReference type="PANTHER" id="PTHR42978">
    <property type="entry name" value="QUORUM-QUENCHING LACTONASE YTNP-RELATED-RELATED"/>
    <property type="match status" value="1"/>
</dbReference>
<protein>
    <submittedName>
        <fullName evidence="6">MBL fold metallo-hydrolase</fullName>
    </submittedName>
</protein>
<dbReference type="CDD" id="cd07720">
    <property type="entry name" value="OPHC2-like_MBL-fold"/>
    <property type="match status" value="1"/>
</dbReference>
<dbReference type="GO" id="GO:0046872">
    <property type="term" value="F:metal ion binding"/>
    <property type="evidence" value="ECO:0007669"/>
    <property type="project" value="UniProtKB-KW"/>
</dbReference>
<evidence type="ECO:0000259" key="5">
    <source>
        <dbReference type="SMART" id="SM00849"/>
    </source>
</evidence>
<evidence type="ECO:0000256" key="2">
    <source>
        <dbReference type="ARBA" id="ARBA00022723"/>
    </source>
</evidence>
<dbReference type="SMART" id="SM00849">
    <property type="entry name" value="Lactamase_B"/>
    <property type="match status" value="1"/>
</dbReference>
<dbReference type="InterPro" id="IPR001279">
    <property type="entry name" value="Metallo-B-lactamas"/>
</dbReference>
<keyword evidence="3" id="KW-0378">Hydrolase</keyword>
<evidence type="ECO:0000256" key="3">
    <source>
        <dbReference type="ARBA" id="ARBA00022801"/>
    </source>
</evidence>
<reference evidence="6" key="1">
    <citation type="journal article" date="2023" name="J Glob Antimicrob Resist">
        <title>Emergence of NDM-1 and KPC-3 carbapenemases in Kluyvera cryocrescens: Investigating genetic heterogeneity and acquisition routes of blaNDM-1 in Enterobacterales species in Portugal.</title>
        <authorList>
            <person name="Loiodice M."/>
            <person name="Ribeiro M."/>
            <person name="Peixe L."/>
            <person name="Novais A."/>
        </authorList>
    </citation>
    <scope>NUCLEOTIDE SEQUENCE</scope>
    <source>
        <strain evidence="6">K629</strain>
    </source>
</reference>
<name>A0AAW9C5E5_KLUCR</name>
<sequence length="277" mass="30272">MHDDFRQVGDFQVAALSDGNMEASLDLLSGIEITDAGEIQRSAGVVEPGNLHIYGYLICGRGRTILVDSGTGGVNNVGGQLKSNLLRRGVTPDRIDTILLTHAHPDHIGGLLDDNHQAVYPCADVYLHPNELAHWLDDERFAQANERAQRNFTRVRKTLDVYGTRVHVLNERPIVEGLSAVPLPGHTPGHTGYRIDADDRSLLIWGDIVHFPYIQTARPEATVAFDIDPVQAQASRQRIMAQVAEEGVLVAGMHFGGSGFALVLPAERGYQLIYSAV</sequence>
<evidence type="ECO:0000256" key="1">
    <source>
        <dbReference type="ARBA" id="ARBA00007749"/>
    </source>
</evidence>
<keyword evidence="2" id="KW-0479">Metal-binding</keyword>
<dbReference type="GO" id="GO:0016787">
    <property type="term" value="F:hydrolase activity"/>
    <property type="evidence" value="ECO:0007669"/>
    <property type="project" value="UniProtKB-KW"/>
</dbReference>
<dbReference type="PANTHER" id="PTHR42978:SF6">
    <property type="entry name" value="QUORUM-QUENCHING LACTONASE YTNP-RELATED"/>
    <property type="match status" value="1"/>
</dbReference>